<sequence>MKSKFLLVCFLLVSTRLYAQEVLFIDGLEEVINPQKYMLIYEDKSRSLGIEPILTSSLQRKFEPMPNHILNLGNTQSAVWLKLKIDIQTEKKYYLQIENPYLDSVSFYYQDEQDNYQLRLTGKKLPIKNEDIASTHTIIALPANPATNKTQTLYIRLVSNRYMFIETKVITQQSVLSVLLHRYLIELVFLGIILLAIIYNLFMFFSVKDFAFLFYVTYTFFIGINLLNTRGYLSLFFPEYRDFIGRYTYLISSIYPIFVMLFTVTFLKFKKYSCTLYRIAWVLLSISIFRIVLNISGLGSFFFKGSLFFLTLDFAFYIISGIIIYAKGYKPAIYYLIGWSAFIILTNWATLSYTGVLEFHSFSKYLTPTGIVLETIISSLALANRINILQKENIELVQKQKENLEKEVQKRTSELEETKQEIEKQNEELQEQRKELIEINRHLETQNKLIETQYRELHQQKNEIIELNNNLENKVQRRTVELKQTLDNLTKQHEDLAQFSYIVSHNLRAPVARLLGLISLFNEKDYDDQANRQIFEHLKKTSYDLDTVIKDLTQIITIRNDLNKTKESVNLMQVIETEKFLLKDEIEKAQAEIHTFISDTNTIYCIKSYVQSILHNLLSNAIKYRSNKRKLIIRILIEKMTDFICLSVEDNGLGIDLSKTDTYKIFGLYQRMHEHVEGKGLGLFLVKTQVESFGGKIEIESKLDVGTTFKVYFPI</sequence>
<feature type="transmembrane region" description="Helical" evidence="6">
    <location>
        <begin position="333"/>
        <end position="353"/>
    </location>
</feature>
<dbReference type="PRINTS" id="PR00344">
    <property type="entry name" value="BCTRLSENSOR"/>
</dbReference>
<dbReference type="EC" id="2.7.13.3" evidence="2"/>
<evidence type="ECO:0000259" key="8">
    <source>
        <dbReference type="PROSITE" id="PS50109"/>
    </source>
</evidence>
<keyword evidence="4 9" id="KW-0418">Kinase</keyword>
<dbReference type="PROSITE" id="PS50109">
    <property type="entry name" value="HIS_KIN"/>
    <property type="match status" value="1"/>
</dbReference>
<dbReference type="EMBL" id="FONY01000041">
    <property type="protein sequence ID" value="SFF49024.1"/>
    <property type="molecule type" value="Genomic_DNA"/>
</dbReference>
<evidence type="ECO:0000256" key="1">
    <source>
        <dbReference type="ARBA" id="ARBA00000085"/>
    </source>
</evidence>
<evidence type="ECO:0000256" key="4">
    <source>
        <dbReference type="ARBA" id="ARBA00022777"/>
    </source>
</evidence>
<dbReference type="GO" id="GO:0000155">
    <property type="term" value="F:phosphorelay sensor kinase activity"/>
    <property type="evidence" value="ECO:0007669"/>
    <property type="project" value="InterPro"/>
</dbReference>
<keyword evidence="6" id="KW-1133">Transmembrane helix</keyword>
<protein>
    <recommendedName>
        <fullName evidence="2">histidine kinase</fullName>
        <ecNumber evidence="2">2.7.13.3</ecNumber>
    </recommendedName>
</protein>
<dbReference type="InterPro" id="IPR011622">
    <property type="entry name" value="7TMR_DISM_rcpt_extracell_dom2"/>
</dbReference>
<dbReference type="PANTHER" id="PTHR42878">
    <property type="entry name" value="TWO-COMPONENT HISTIDINE KINASE"/>
    <property type="match status" value="1"/>
</dbReference>
<keyword evidence="5" id="KW-0175">Coiled coil</keyword>
<keyword evidence="6" id="KW-0472">Membrane</keyword>
<dbReference type="Gene3D" id="3.30.565.10">
    <property type="entry name" value="Histidine kinase-like ATPase, C-terminal domain"/>
    <property type="match status" value="1"/>
</dbReference>
<reference evidence="9 10" key="1">
    <citation type="submission" date="2016-10" db="EMBL/GenBank/DDBJ databases">
        <authorList>
            <person name="de Groot N.N."/>
        </authorList>
    </citation>
    <scope>NUCLEOTIDE SEQUENCE [LARGE SCALE GENOMIC DNA]</scope>
    <source>
        <strain>GEY</strain>
        <strain evidence="10">DSM 9560</strain>
    </source>
</reference>
<feature type="chain" id="PRO_5011487048" description="histidine kinase" evidence="7">
    <location>
        <begin position="20"/>
        <end position="715"/>
    </location>
</feature>
<dbReference type="Proteomes" id="UP000199513">
    <property type="component" value="Unassembled WGS sequence"/>
</dbReference>
<dbReference type="SMART" id="SM00387">
    <property type="entry name" value="HATPase_c"/>
    <property type="match status" value="1"/>
</dbReference>
<dbReference type="InterPro" id="IPR004358">
    <property type="entry name" value="Sig_transdc_His_kin-like_C"/>
</dbReference>
<dbReference type="Pfam" id="PF07696">
    <property type="entry name" value="7TMR-DISMED2"/>
    <property type="match status" value="1"/>
</dbReference>
<dbReference type="RefSeq" id="WP_091548937.1">
    <property type="nucleotide sequence ID" value="NZ_FONY01000041.1"/>
</dbReference>
<dbReference type="PANTHER" id="PTHR42878:SF15">
    <property type="entry name" value="BACTERIOPHYTOCHROME"/>
    <property type="match status" value="1"/>
</dbReference>
<organism evidence="9 10">
    <name type="scientific">Thermoflexibacter ruber</name>
    <dbReference type="NCBI Taxonomy" id="1003"/>
    <lineage>
        <taxon>Bacteria</taxon>
        <taxon>Pseudomonadati</taxon>
        <taxon>Bacteroidota</taxon>
        <taxon>Cytophagia</taxon>
        <taxon>Cytophagales</taxon>
        <taxon>Thermoflexibacteraceae</taxon>
        <taxon>Thermoflexibacter</taxon>
    </lineage>
</organism>
<dbReference type="InterPro" id="IPR005467">
    <property type="entry name" value="His_kinase_dom"/>
</dbReference>
<dbReference type="InterPro" id="IPR036097">
    <property type="entry name" value="HisK_dim/P_sf"/>
</dbReference>
<dbReference type="InterPro" id="IPR003594">
    <property type="entry name" value="HATPase_dom"/>
</dbReference>
<keyword evidence="10" id="KW-1185">Reference proteome</keyword>
<keyword evidence="6" id="KW-0812">Transmembrane</keyword>
<evidence type="ECO:0000256" key="2">
    <source>
        <dbReference type="ARBA" id="ARBA00012438"/>
    </source>
</evidence>
<feature type="coiled-coil region" evidence="5">
    <location>
        <begin position="387"/>
        <end position="492"/>
    </location>
</feature>
<evidence type="ECO:0000313" key="10">
    <source>
        <dbReference type="Proteomes" id="UP000199513"/>
    </source>
</evidence>
<evidence type="ECO:0000256" key="6">
    <source>
        <dbReference type="SAM" id="Phobius"/>
    </source>
</evidence>
<dbReference type="InterPro" id="IPR050351">
    <property type="entry name" value="BphY/WalK/GraS-like"/>
</dbReference>
<evidence type="ECO:0000313" key="9">
    <source>
        <dbReference type="EMBL" id="SFF49024.1"/>
    </source>
</evidence>
<dbReference type="SUPFAM" id="SSF47384">
    <property type="entry name" value="Homodimeric domain of signal transducing histidine kinase"/>
    <property type="match status" value="1"/>
</dbReference>
<dbReference type="OrthoDB" id="9767435at2"/>
<dbReference type="Gene3D" id="1.10.287.130">
    <property type="match status" value="1"/>
</dbReference>
<dbReference type="GO" id="GO:0000156">
    <property type="term" value="F:phosphorelay response regulator activity"/>
    <property type="evidence" value="ECO:0007669"/>
    <property type="project" value="TreeGrafter"/>
</dbReference>
<dbReference type="AlphaFoldDB" id="A0A1I2J3E2"/>
<dbReference type="STRING" id="1003.SAMN04488541_104123"/>
<feature type="transmembrane region" description="Helical" evidence="6">
    <location>
        <begin position="183"/>
        <end position="203"/>
    </location>
</feature>
<dbReference type="Pfam" id="PF02518">
    <property type="entry name" value="HATPase_c"/>
    <property type="match status" value="1"/>
</dbReference>
<feature type="transmembrane region" description="Helical" evidence="6">
    <location>
        <begin position="307"/>
        <end position="326"/>
    </location>
</feature>
<comment type="catalytic activity">
    <reaction evidence="1">
        <text>ATP + protein L-histidine = ADP + protein N-phospho-L-histidine.</text>
        <dbReference type="EC" id="2.7.13.3"/>
    </reaction>
</comment>
<accession>A0A1I2J3E2</accession>
<feature type="transmembrane region" description="Helical" evidence="6">
    <location>
        <begin position="279"/>
        <end position="301"/>
    </location>
</feature>
<dbReference type="InterPro" id="IPR011623">
    <property type="entry name" value="7TMR_DISM_rcpt_extracell_dom1"/>
</dbReference>
<dbReference type="GO" id="GO:0030295">
    <property type="term" value="F:protein kinase activator activity"/>
    <property type="evidence" value="ECO:0007669"/>
    <property type="project" value="TreeGrafter"/>
</dbReference>
<feature type="transmembrane region" description="Helical" evidence="6">
    <location>
        <begin position="210"/>
        <end position="227"/>
    </location>
</feature>
<evidence type="ECO:0000256" key="3">
    <source>
        <dbReference type="ARBA" id="ARBA00022679"/>
    </source>
</evidence>
<evidence type="ECO:0000256" key="7">
    <source>
        <dbReference type="SAM" id="SignalP"/>
    </source>
</evidence>
<feature type="transmembrane region" description="Helical" evidence="6">
    <location>
        <begin position="247"/>
        <end position="267"/>
    </location>
</feature>
<gene>
    <name evidence="9" type="ORF">SAMN04488541_104123</name>
</gene>
<dbReference type="SUPFAM" id="SSF55874">
    <property type="entry name" value="ATPase domain of HSP90 chaperone/DNA topoisomerase II/histidine kinase"/>
    <property type="match status" value="1"/>
</dbReference>
<feature type="signal peptide" evidence="7">
    <location>
        <begin position="1"/>
        <end position="19"/>
    </location>
</feature>
<dbReference type="InterPro" id="IPR036890">
    <property type="entry name" value="HATPase_C_sf"/>
</dbReference>
<name>A0A1I2J3E2_9BACT</name>
<dbReference type="GO" id="GO:0007234">
    <property type="term" value="P:osmosensory signaling via phosphorelay pathway"/>
    <property type="evidence" value="ECO:0007669"/>
    <property type="project" value="TreeGrafter"/>
</dbReference>
<keyword evidence="3" id="KW-0808">Transferase</keyword>
<evidence type="ECO:0000256" key="5">
    <source>
        <dbReference type="SAM" id="Coils"/>
    </source>
</evidence>
<keyword evidence="7" id="KW-0732">Signal</keyword>
<dbReference type="Pfam" id="PF07695">
    <property type="entry name" value="7TMR-DISM_7TM"/>
    <property type="match status" value="1"/>
</dbReference>
<proteinExistence type="predicted"/>
<dbReference type="Gene3D" id="2.60.40.2380">
    <property type="match status" value="1"/>
</dbReference>
<feature type="domain" description="Histidine kinase" evidence="8">
    <location>
        <begin position="502"/>
        <end position="715"/>
    </location>
</feature>